<gene>
    <name evidence="4" type="ORF">TKK_005023</name>
</gene>
<keyword evidence="2 3" id="KW-0040">ANK repeat</keyword>
<dbReference type="PANTHER" id="PTHR24198:SF194">
    <property type="entry name" value="INVERSIN-A"/>
    <property type="match status" value="1"/>
</dbReference>
<dbReference type="InterPro" id="IPR036770">
    <property type="entry name" value="Ankyrin_rpt-contain_sf"/>
</dbReference>
<proteinExistence type="predicted"/>
<dbReference type="EMBL" id="JBJJXI010000041">
    <property type="protein sequence ID" value="KAL3402023.1"/>
    <property type="molecule type" value="Genomic_DNA"/>
</dbReference>
<dbReference type="PANTHER" id="PTHR24198">
    <property type="entry name" value="ANKYRIN REPEAT AND PROTEIN KINASE DOMAIN-CONTAINING PROTEIN"/>
    <property type="match status" value="1"/>
</dbReference>
<name>A0ABD2X9G8_9HYME</name>
<feature type="repeat" description="ANK" evidence="3">
    <location>
        <begin position="388"/>
        <end position="420"/>
    </location>
</feature>
<dbReference type="InterPro" id="IPR002110">
    <property type="entry name" value="Ankyrin_rpt"/>
</dbReference>
<feature type="repeat" description="ANK" evidence="3">
    <location>
        <begin position="316"/>
        <end position="348"/>
    </location>
</feature>
<reference evidence="4 5" key="1">
    <citation type="journal article" date="2024" name="bioRxiv">
        <title>A reference genome for Trichogramma kaykai: A tiny desert-dwelling parasitoid wasp with competing sex-ratio distorters.</title>
        <authorList>
            <person name="Culotta J."/>
            <person name="Lindsey A.R."/>
        </authorList>
    </citation>
    <scope>NUCLEOTIDE SEQUENCE [LARGE SCALE GENOMIC DNA]</scope>
    <source>
        <strain evidence="4 5">KSX58</strain>
    </source>
</reference>
<evidence type="ECO:0000313" key="5">
    <source>
        <dbReference type="Proteomes" id="UP001627154"/>
    </source>
</evidence>
<evidence type="ECO:0000256" key="2">
    <source>
        <dbReference type="ARBA" id="ARBA00023043"/>
    </source>
</evidence>
<dbReference type="AlphaFoldDB" id="A0ABD2X9G8"/>
<dbReference type="Pfam" id="PF00023">
    <property type="entry name" value="Ank"/>
    <property type="match status" value="1"/>
</dbReference>
<accession>A0ABD2X9G8</accession>
<dbReference type="Pfam" id="PF12796">
    <property type="entry name" value="Ank_2"/>
    <property type="match status" value="2"/>
</dbReference>
<evidence type="ECO:0000256" key="1">
    <source>
        <dbReference type="ARBA" id="ARBA00022737"/>
    </source>
</evidence>
<keyword evidence="1" id="KW-0677">Repeat</keyword>
<feature type="repeat" description="ANK" evidence="3">
    <location>
        <begin position="461"/>
        <end position="493"/>
    </location>
</feature>
<evidence type="ECO:0000313" key="4">
    <source>
        <dbReference type="EMBL" id="KAL3402023.1"/>
    </source>
</evidence>
<dbReference type="Gene3D" id="1.25.40.20">
    <property type="entry name" value="Ankyrin repeat-containing domain"/>
    <property type="match status" value="2"/>
</dbReference>
<keyword evidence="5" id="KW-1185">Reference proteome</keyword>
<dbReference type="SUPFAM" id="SSF48403">
    <property type="entry name" value="Ankyrin repeat"/>
    <property type="match status" value="2"/>
</dbReference>
<dbReference type="PROSITE" id="PS50088">
    <property type="entry name" value="ANK_REPEAT"/>
    <property type="match status" value="4"/>
</dbReference>
<comment type="caution">
    <text evidence="4">The sequence shown here is derived from an EMBL/GenBank/DDBJ whole genome shotgun (WGS) entry which is preliminary data.</text>
</comment>
<organism evidence="4 5">
    <name type="scientific">Trichogramma kaykai</name>
    <dbReference type="NCBI Taxonomy" id="54128"/>
    <lineage>
        <taxon>Eukaryota</taxon>
        <taxon>Metazoa</taxon>
        <taxon>Ecdysozoa</taxon>
        <taxon>Arthropoda</taxon>
        <taxon>Hexapoda</taxon>
        <taxon>Insecta</taxon>
        <taxon>Pterygota</taxon>
        <taxon>Neoptera</taxon>
        <taxon>Endopterygota</taxon>
        <taxon>Hymenoptera</taxon>
        <taxon>Apocrita</taxon>
        <taxon>Proctotrupomorpha</taxon>
        <taxon>Chalcidoidea</taxon>
        <taxon>Trichogrammatidae</taxon>
        <taxon>Trichogramma</taxon>
    </lineage>
</organism>
<dbReference type="SMART" id="SM00248">
    <property type="entry name" value="ANK"/>
    <property type="match status" value="10"/>
</dbReference>
<sequence length="563" mass="63970">MKALDWSSLMSNASQASGEEKRRLLRDGIYRVVENWPGPSPDLLEIFEPEKIECLLSHAVTDHEGDEEARIRFIRFVVDIGYRDQPKVGTNGQYVLHRTTPIHLVLRAKINNWDATATNMVQLLFEIYNRFDFNYIDESGFTHFQAACFIPNGHQLVRKFLQNGQNPNFFVKGYSLLRSALHNGSQLAPELLRRGADPTWFDADGSTALHTICRDNRLDLLKLFFEIVDHHRKPVQVNVRDSLGNTPLHLALKNGFLKSSEILLRRGADPNSANKEGSTSLHLICQRVDGCKLVEILFKIANDIRKPVWVDVPDKEGNTPLHLAISHRSTRTSEILLVNGANPNLANKDGCTALHLISNTRPYEAMRLFFQIIDKTQETVQIDARDNKGWTPLHMALHSGSKRKFQMLLRRGADPNVTNQDGQTALHFLAGRIHDDFTWCFFGIVGDARRRPVLIDARDTTGRTPLYLALFNANTKMAEELLWADADPNLADNEGWTPLHVICIKCNRFLETFFGINAERQQPVEINAKTIEGRTPLNLLRDRKPINYEEASRYLEALGAELD</sequence>
<dbReference type="PROSITE" id="PS50297">
    <property type="entry name" value="ANK_REP_REGION"/>
    <property type="match status" value="4"/>
</dbReference>
<protein>
    <submittedName>
        <fullName evidence="4">Uncharacterized protein</fullName>
    </submittedName>
</protein>
<evidence type="ECO:0000256" key="3">
    <source>
        <dbReference type="PROSITE-ProRule" id="PRU00023"/>
    </source>
</evidence>
<feature type="repeat" description="ANK" evidence="3">
    <location>
        <begin position="243"/>
        <end position="275"/>
    </location>
</feature>
<dbReference type="Proteomes" id="UP001627154">
    <property type="component" value="Unassembled WGS sequence"/>
</dbReference>